<comment type="caution">
    <text evidence="1">The sequence shown here is derived from an EMBL/GenBank/DDBJ whole genome shotgun (WGS) entry which is preliminary data.</text>
</comment>
<evidence type="ECO:0000313" key="2">
    <source>
        <dbReference type="Proteomes" id="UP001197770"/>
    </source>
</evidence>
<name>A0ABS8GMY2_9FLAO</name>
<dbReference type="Proteomes" id="UP001197770">
    <property type="component" value="Unassembled WGS sequence"/>
</dbReference>
<proteinExistence type="predicted"/>
<protein>
    <submittedName>
        <fullName evidence="1">Uncharacterized protein</fullName>
    </submittedName>
</protein>
<organism evidence="1 2">
    <name type="scientific">Leeuwenhoekiella parthenopeia</name>
    <dbReference type="NCBI Taxonomy" id="2890320"/>
    <lineage>
        <taxon>Bacteria</taxon>
        <taxon>Pseudomonadati</taxon>
        <taxon>Bacteroidota</taxon>
        <taxon>Flavobacteriia</taxon>
        <taxon>Flavobacteriales</taxon>
        <taxon>Flavobacteriaceae</taxon>
        <taxon>Leeuwenhoekiella</taxon>
    </lineage>
</organism>
<sequence length="166" mass="18117">MDYKELKRLMREVVGAVTNLPITGKVISIEGDTCTVEILSGLRLSDVKLQATSNGAANHTTLIPIVGSTVLMLSLSGDVDNLTVIKVDEVEQMKYSQQGLEVLIDSKDKKVSIRNEEVSLVEILGDLSDLLKEFKVYTPVGPSGVPLPDVITKIEGFETKFKTLLK</sequence>
<gene>
    <name evidence="1" type="ORF">LLW17_01335</name>
</gene>
<accession>A0ABS8GMY2</accession>
<dbReference type="RefSeq" id="WP_228228468.1">
    <property type="nucleotide sequence ID" value="NZ_JAJGMW010000002.1"/>
</dbReference>
<dbReference type="EMBL" id="JAJGMW010000002">
    <property type="protein sequence ID" value="MCC4211347.1"/>
    <property type="molecule type" value="Genomic_DNA"/>
</dbReference>
<keyword evidence="2" id="KW-1185">Reference proteome</keyword>
<reference evidence="1 2" key="1">
    <citation type="submission" date="2021-11" db="EMBL/GenBank/DDBJ databases">
        <title>Seasonal and diel survey of microbial diversity of the Tyrrhenian coast.</title>
        <authorList>
            <person name="Gattoni G."/>
            <person name="Corral P."/>
        </authorList>
    </citation>
    <scope>NUCLEOTIDE SEQUENCE [LARGE SCALE GENOMIC DNA]</scope>
    <source>
        <strain evidence="1 2">Mr9</strain>
    </source>
</reference>
<evidence type="ECO:0000313" key="1">
    <source>
        <dbReference type="EMBL" id="MCC4211347.1"/>
    </source>
</evidence>